<reference evidence="1" key="1">
    <citation type="submission" date="2014-09" db="EMBL/GenBank/DDBJ databases">
        <authorList>
            <person name="Magalhaes I.L.F."/>
            <person name="Oliveira U."/>
            <person name="Santos F.R."/>
            <person name="Vidigal T.H.D.A."/>
            <person name="Brescovit A.D."/>
            <person name="Santos A.J."/>
        </authorList>
    </citation>
    <scope>NUCLEOTIDE SEQUENCE</scope>
    <source>
        <tissue evidence="1">Shoot tissue taken approximately 20 cm above the soil surface</tissue>
    </source>
</reference>
<accession>A0A0A9A0V7</accession>
<evidence type="ECO:0000313" key="1">
    <source>
        <dbReference type="EMBL" id="JAD45299.1"/>
    </source>
</evidence>
<organism evidence="1">
    <name type="scientific">Arundo donax</name>
    <name type="common">Giant reed</name>
    <name type="synonym">Donax arundinaceus</name>
    <dbReference type="NCBI Taxonomy" id="35708"/>
    <lineage>
        <taxon>Eukaryota</taxon>
        <taxon>Viridiplantae</taxon>
        <taxon>Streptophyta</taxon>
        <taxon>Embryophyta</taxon>
        <taxon>Tracheophyta</taxon>
        <taxon>Spermatophyta</taxon>
        <taxon>Magnoliopsida</taxon>
        <taxon>Liliopsida</taxon>
        <taxon>Poales</taxon>
        <taxon>Poaceae</taxon>
        <taxon>PACMAD clade</taxon>
        <taxon>Arundinoideae</taxon>
        <taxon>Arundineae</taxon>
        <taxon>Arundo</taxon>
    </lineage>
</organism>
<sequence>MLSGNVQKLMFHARRFHSARLTKSNRFCPIMSDPELIYAEDSPCTKIGADSVLGMECWNTELQLDNRY</sequence>
<proteinExistence type="predicted"/>
<dbReference type="EMBL" id="GBRH01252596">
    <property type="protein sequence ID" value="JAD45299.1"/>
    <property type="molecule type" value="Transcribed_RNA"/>
</dbReference>
<name>A0A0A9A0V7_ARUDO</name>
<reference evidence="1" key="2">
    <citation type="journal article" date="2015" name="Data Brief">
        <title>Shoot transcriptome of the giant reed, Arundo donax.</title>
        <authorList>
            <person name="Barrero R.A."/>
            <person name="Guerrero F.D."/>
            <person name="Moolhuijzen P."/>
            <person name="Goolsby J.A."/>
            <person name="Tidwell J."/>
            <person name="Bellgard S.E."/>
            <person name="Bellgard M.I."/>
        </authorList>
    </citation>
    <scope>NUCLEOTIDE SEQUENCE</scope>
    <source>
        <tissue evidence="1">Shoot tissue taken approximately 20 cm above the soil surface</tissue>
    </source>
</reference>
<protein>
    <submittedName>
        <fullName evidence="1">Uncharacterized protein</fullName>
    </submittedName>
</protein>
<dbReference type="AlphaFoldDB" id="A0A0A9A0V7"/>